<evidence type="ECO:0000313" key="15">
    <source>
        <dbReference type="Proteomes" id="UP001497453"/>
    </source>
</evidence>
<evidence type="ECO:0000313" key="14">
    <source>
        <dbReference type="EMBL" id="CAL1703430.1"/>
    </source>
</evidence>
<comment type="cofactor">
    <cofactor evidence="1">
        <name>heme</name>
        <dbReference type="ChEBI" id="CHEBI:30413"/>
    </cofactor>
</comment>
<keyword evidence="7" id="KW-0479">Metal-binding</keyword>
<dbReference type="InterPro" id="IPR050364">
    <property type="entry name" value="Cytochrome_P450_fung"/>
</dbReference>
<keyword evidence="5" id="KW-0349">Heme</keyword>
<evidence type="ECO:0008006" key="16">
    <source>
        <dbReference type="Google" id="ProtNLM"/>
    </source>
</evidence>
<evidence type="ECO:0000256" key="9">
    <source>
        <dbReference type="ARBA" id="ARBA00023002"/>
    </source>
</evidence>
<evidence type="ECO:0000256" key="10">
    <source>
        <dbReference type="ARBA" id="ARBA00023004"/>
    </source>
</evidence>
<evidence type="ECO:0000256" key="5">
    <source>
        <dbReference type="ARBA" id="ARBA00022617"/>
    </source>
</evidence>
<sequence length="508" mass="57644">MSRCYGTLGMSREGTYISITPFVIQPVRTSPFPLYTVSVIIATMTLSLYSSLALIFLAWVFNRLRKLGSRGRGLPPGPPTIPLLGNLHIFPKTRAHEKFTEWARVYGDIYSLKMASGTAVVISNPRLLRECMDLHGGVTSDRPPVYAAKLIWEDKELAVARYGPMWKNMRRAAHDILSRDACMNHLPIQRAEVVKLMYDFLARPTQFYTHIYRYAASVVFSVVFGIHCPEFNDSFIQDFLIAIGIANRIMRPGGMPPIDILPVLKYIPERWAPWKTLCKQAHDMQHKLYSGSVQICIDRIKDDKRSDCFMEFLLDHQEQYSLDQEELVYFGGSLIQAGSYTTAVYLRFLVACIAAHPDVLKRAQAEMDVVVGADRMLGLDDLENLPYLKAVINEVHRFRPVTPAAVPHASTADVRVGEYVIPKGSMIFMNTWGICHNEEYFDNPDSFDPERFLRSEFGIKSGADPTGFRNDFAFGAGRMTVLSRLIARIQFDCTECHVYDLGFRLHSN</sequence>
<keyword evidence="12 13" id="KW-0472">Membrane</keyword>
<proteinExistence type="inferred from homology"/>
<dbReference type="PANTHER" id="PTHR46300:SF2">
    <property type="entry name" value="CYTOCHROME P450 MONOOXYGENASE ALNH-RELATED"/>
    <property type="match status" value="1"/>
</dbReference>
<feature type="transmembrane region" description="Helical" evidence="13">
    <location>
        <begin position="34"/>
        <end position="61"/>
    </location>
</feature>
<dbReference type="Pfam" id="PF00067">
    <property type="entry name" value="p450"/>
    <property type="match status" value="1"/>
</dbReference>
<evidence type="ECO:0000256" key="1">
    <source>
        <dbReference type="ARBA" id="ARBA00001971"/>
    </source>
</evidence>
<dbReference type="InterPro" id="IPR036396">
    <property type="entry name" value="Cyt_P450_sf"/>
</dbReference>
<keyword evidence="10" id="KW-0408">Iron</keyword>
<keyword evidence="6 13" id="KW-0812">Transmembrane</keyword>
<evidence type="ECO:0000256" key="4">
    <source>
        <dbReference type="ARBA" id="ARBA00010617"/>
    </source>
</evidence>
<dbReference type="InterPro" id="IPR002401">
    <property type="entry name" value="Cyt_P450_E_grp-I"/>
</dbReference>
<comment type="subcellular location">
    <subcellularLocation>
        <location evidence="2">Membrane</location>
    </subcellularLocation>
</comment>
<evidence type="ECO:0000256" key="3">
    <source>
        <dbReference type="ARBA" id="ARBA00005179"/>
    </source>
</evidence>
<evidence type="ECO:0000256" key="13">
    <source>
        <dbReference type="SAM" id="Phobius"/>
    </source>
</evidence>
<keyword evidence="9" id="KW-0560">Oxidoreductase</keyword>
<reference evidence="15" key="1">
    <citation type="submission" date="2024-04" db="EMBL/GenBank/DDBJ databases">
        <authorList>
            <person name="Shaw F."/>
            <person name="Minotto A."/>
        </authorList>
    </citation>
    <scope>NUCLEOTIDE SEQUENCE [LARGE SCALE GENOMIC DNA]</scope>
</reference>
<dbReference type="PANTHER" id="PTHR46300">
    <property type="entry name" value="P450, PUTATIVE (EUROFUNG)-RELATED-RELATED"/>
    <property type="match status" value="1"/>
</dbReference>
<accession>A0ABP1D6D0</accession>
<dbReference type="SUPFAM" id="SSF48264">
    <property type="entry name" value="Cytochrome P450"/>
    <property type="match status" value="1"/>
</dbReference>
<keyword evidence="8 13" id="KW-1133">Transmembrane helix</keyword>
<dbReference type="EMBL" id="OZ037946">
    <property type="protein sequence ID" value="CAL1703430.1"/>
    <property type="molecule type" value="Genomic_DNA"/>
</dbReference>
<comment type="similarity">
    <text evidence="4">Belongs to the cytochrome P450 family.</text>
</comment>
<protein>
    <recommendedName>
        <fullName evidence="16">Cytochrome P450</fullName>
    </recommendedName>
</protein>
<evidence type="ECO:0000256" key="11">
    <source>
        <dbReference type="ARBA" id="ARBA00023033"/>
    </source>
</evidence>
<dbReference type="InterPro" id="IPR001128">
    <property type="entry name" value="Cyt_P450"/>
</dbReference>
<gene>
    <name evidence="14" type="ORF">GFSPODELE1_LOCUS4571</name>
</gene>
<evidence type="ECO:0000256" key="7">
    <source>
        <dbReference type="ARBA" id="ARBA00022723"/>
    </source>
</evidence>
<organism evidence="14 15">
    <name type="scientific">Somion occarium</name>
    <dbReference type="NCBI Taxonomy" id="3059160"/>
    <lineage>
        <taxon>Eukaryota</taxon>
        <taxon>Fungi</taxon>
        <taxon>Dikarya</taxon>
        <taxon>Basidiomycota</taxon>
        <taxon>Agaricomycotina</taxon>
        <taxon>Agaricomycetes</taxon>
        <taxon>Polyporales</taxon>
        <taxon>Cerrenaceae</taxon>
        <taxon>Somion</taxon>
    </lineage>
</organism>
<keyword evidence="15" id="KW-1185">Reference proteome</keyword>
<dbReference type="Proteomes" id="UP001497453">
    <property type="component" value="Chromosome 3"/>
</dbReference>
<evidence type="ECO:0000256" key="12">
    <source>
        <dbReference type="ARBA" id="ARBA00023136"/>
    </source>
</evidence>
<evidence type="ECO:0000256" key="6">
    <source>
        <dbReference type="ARBA" id="ARBA00022692"/>
    </source>
</evidence>
<name>A0ABP1D6D0_9APHY</name>
<keyword evidence="11" id="KW-0503">Monooxygenase</keyword>
<comment type="pathway">
    <text evidence="3">Secondary metabolite biosynthesis.</text>
</comment>
<dbReference type="PRINTS" id="PR00463">
    <property type="entry name" value="EP450I"/>
</dbReference>
<evidence type="ECO:0000256" key="2">
    <source>
        <dbReference type="ARBA" id="ARBA00004370"/>
    </source>
</evidence>
<evidence type="ECO:0000256" key="8">
    <source>
        <dbReference type="ARBA" id="ARBA00022989"/>
    </source>
</evidence>
<dbReference type="Gene3D" id="1.10.630.10">
    <property type="entry name" value="Cytochrome P450"/>
    <property type="match status" value="1"/>
</dbReference>